<dbReference type="GO" id="GO:0006310">
    <property type="term" value="P:DNA recombination"/>
    <property type="evidence" value="ECO:0007669"/>
    <property type="project" value="UniProtKB-KW"/>
</dbReference>
<evidence type="ECO:0000256" key="2">
    <source>
        <dbReference type="ARBA" id="ARBA00022908"/>
    </source>
</evidence>
<dbReference type="InterPro" id="IPR013762">
    <property type="entry name" value="Integrase-like_cat_sf"/>
</dbReference>
<dbReference type="GO" id="GO:0015074">
    <property type="term" value="P:DNA integration"/>
    <property type="evidence" value="ECO:0007669"/>
    <property type="project" value="UniProtKB-KW"/>
</dbReference>
<feature type="domain" description="Tyr recombinase" evidence="5">
    <location>
        <begin position="191"/>
        <end position="374"/>
    </location>
</feature>
<dbReference type="HOGENOM" id="CLU_027562_17_5_11"/>
<reference evidence="6" key="1">
    <citation type="submission" date="2009-01" db="EMBL/GenBank/DDBJ databases">
        <authorList>
            <person name="Qin X."/>
            <person name="Bachman B."/>
            <person name="Battles P."/>
            <person name="Bell A."/>
            <person name="Bess C."/>
            <person name="Bickham C."/>
            <person name="Chaboub L."/>
            <person name="Chen D."/>
            <person name="Coyle M."/>
            <person name="Deiros D.R."/>
            <person name="Dinh H."/>
            <person name="Forbes L."/>
            <person name="Fowler G."/>
            <person name="Francisco L."/>
            <person name="Fu Q."/>
            <person name="Gubbala S."/>
            <person name="Hale W."/>
            <person name="Han Y."/>
            <person name="Hemphill L."/>
            <person name="Highlander S.K."/>
            <person name="Hirani K."/>
            <person name="Hogues M."/>
            <person name="Jackson L."/>
            <person name="Jakkamsetti A."/>
            <person name="Javaid M."/>
            <person name="Jiang H."/>
            <person name="Korchina V."/>
            <person name="Kovar C."/>
            <person name="Lara F."/>
            <person name="Lee S."/>
            <person name="Mata R."/>
            <person name="Mathew T."/>
            <person name="Moen C."/>
            <person name="Morales K."/>
            <person name="Munidasa M."/>
            <person name="Nazareth L."/>
            <person name="Ngo R."/>
            <person name="Nguyen L."/>
            <person name="Okwuonu G."/>
            <person name="Ongeri F."/>
            <person name="Patil S."/>
            <person name="Petrosino J."/>
            <person name="Pham C."/>
            <person name="Pham P."/>
            <person name="Pu L.-L."/>
            <person name="Puazo M."/>
            <person name="Raj R."/>
            <person name="Reid J."/>
            <person name="Rouhana J."/>
            <person name="Saada N."/>
            <person name="Shang Y."/>
            <person name="Simmons D."/>
            <person name="Thornton R."/>
            <person name="Warren J."/>
            <person name="Weissenberger G."/>
            <person name="Zhang J."/>
            <person name="Zhang L."/>
            <person name="Zhou C."/>
            <person name="Zhu D."/>
            <person name="Muzny D."/>
            <person name="Worley K."/>
            <person name="Gibbs R."/>
        </authorList>
    </citation>
    <scope>NUCLEOTIDE SEQUENCE [LARGE SCALE GENOMIC DNA]</scope>
    <source>
        <strain evidence="6">DSM 44291</strain>
    </source>
</reference>
<evidence type="ECO:0000256" key="3">
    <source>
        <dbReference type="ARBA" id="ARBA00023125"/>
    </source>
</evidence>
<dbReference type="PROSITE" id="PS51898">
    <property type="entry name" value="TYR_RECOMBINASE"/>
    <property type="match status" value="1"/>
</dbReference>
<keyword evidence="2" id="KW-0229">DNA integration</keyword>
<evidence type="ECO:0000256" key="4">
    <source>
        <dbReference type="ARBA" id="ARBA00023172"/>
    </source>
</evidence>
<keyword evidence="4" id="KW-0233">DNA recombination</keyword>
<dbReference type="AlphaFoldDB" id="C0XTX9"/>
<dbReference type="PANTHER" id="PTHR30629:SF2">
    <property type="entry name" value="PROPHAGE INTEGRASE INTS-RELATED"/>
    <property type="match status" value="1"/>
</dbReference>
<dbReference type="OrthoDB" id="1822491at2"/>
<dbReference type="EMBL" id="ACHJ01000158">
    <property type="protein sequence ID" value="EEI16313.1"/>
    <property type="molecule type" value="Genomic_DNA"/>
</dbReference>
<dbReference type="InterPro" id="IPR050808">
    <property type="entry name" value="Phage_Integrase"/>
</dbReference>
<dbReference type="Proteomes" id="UP000006196">
    <property type="component" value="Unassembled WGS sequence"/>
</dbReference>
<dbReference type="GO" id="GO:0003677">
    <property type="term" value="F:DNA binding"/>
    <property type="evidence" value="ECO:0007669"/>
    <property type="project" value="UniProtKB-KW"/>
</dbReference>
<dbReference type="SUPFAM" id="SSF56349">
    <property type="entry name" value="DNA breaking-rejoining enzymes"/>
    <property type="match status" value="1"/>
</dbReference>
<comment type="caution">
    <text evidence="6">The sequence shown here is derived from an EMBL/GenBank/DDBJ whole genome shotgun (WGS) entry which is preliminary data.</text>
</comment>
<dbReference type="Gene3D" id="1.10.443.10">
    <property type="entry name" value="Intergrase catalytic core"/>
    <property type="match status" value="1"/>
</dbReference>
<comment type="similarity">
    <text evidence="1">Belongs to the 'phage' integrase family.</text>
</comment>
<dbReference type="InterPro" id="IPR010998">
    <property type="entry name" value="Integrase_recombinase_N"/>
</dbReference>
<accession>C0XTX9</accession>
<dbReference type="STRING" id="525263.HMPREF0298_1899"/>
<keyword evidence="7" id="KW-1185">Reference proteome</keyword>
<dbReference type="PANTHER" id="PTHR30629">
    <property type="entry name" value="PROPHAGE INTEGRASE"/>
    <property type="match status" value="1"/>
</dbReference>
<sequence length="410" mass="46704">MEHTVTVRDLWFKTNRKTGQRARSSRYGVGKRWQVNYTDLEGKRTSEVFDTREEAELFDASVKVKKSDGTLISADKKDVRLEDIWQAWCDALGDVSDSYRGDCESIWRVHIHPTWGRRRIAEIQDHQVTAWVAGLTTTKGVKPGAAPRELGSSQRRKIANMMKSLLQRAVILKIIPANPLEHTQAPRQKKAERRYLTIEEVDALLAAAQTDAVKLMVEVLLKTGLRPGEAKGLKVRDLDRARRRLTIRRDVDDLGRVDETKTRQHRDVPISQLTLLLLERAADGRDSDAWLLPDERGHVWTTARWRPIWENLLVDAGVDRTLKTYELRHTAVSMAIAAGADVYVVQRMVGHTSAATTLNYYGHLWDQGLDQAAEAIERHLEAERARVDAEQARRAEREKAAGVRHLRVVE</sequence>
<dbReference type="Gene3D" id="1.10.150.130">
    <property type="match status" value="1"/>
</dbReference>
<evidence type="ECO:0000313" key="7">
    <source>
        <dbReference type="Proteomes" id="UP000006196"/>
    </source>
</evidence>
<dbReference type="eggNOG" id="COG4974">
    <property type="taxonomic scope" value="Bacteria"/>
</dbReference>
<dbReference type="InterPro" id="IPR002104">
    <property type="entry name" value="Integrase_catalytic"/>
</dbReference>
<dbReference type="Pfam" id="PF00589">
    <property type="entry name" value="Phage_integrase"/>
    <property type="match status" value="1"/>
</dbReference>
<proteinExistence type="inferred from homology"/>
<gene>
    <name evidence="6" type="ORF">HMPREF0298_1899</name>
</gene>
<evidence type="ECO:0000256" key="1">
    <source>
        <dbReference type="ARBA" id="ARBA00008857"/>
    </source>
</evidence>
<evidence type="ECO:0000259" key="5">
    <source>
        <dbReference type="PROSITE" id="PS51898"/>
    </source>
</evidence>
<protein>
    <submittedName>
        <fullName evidence="6">Site-specific recombinase, phage integrase family</fullName>
    </submittedName>
</protein>
<name>C0XTX9_CORLD</name>
<keyword evidence="3" id="KW-0238">DNA-binding</keyword>
<dbReference type="InterPro" id="IPR011010">
    <property type="entry name" value="DNA_brk_join_enz"/>
</dbReference>
<evidence type="ECO:0000313" key="6">
    <source>
        <dbReference type="EMBL" id="EEI16313.1"/>
    </source>
</evidence>
<organism evidence="6 7">
    <name type="scientific">Corynebacterium lipophiloflavum (strain ATCC 700352 / DSM 44291 / CCUG 37336 / JCM 10383 / DMMZ 1944)</name>
    <dbReference type="NCBI Taxonomy" id="525263"/>
    <lineage>
        <taxon>Bacteria</taxon>
        <taxon>Bacillati</taxon>
        <taxon>Actinomycetota</taxon>
        <taxon>Actinomycetes</taxon>
        <taxon>Mycobacteriales</taxon>
        <taxon>Corynebacteriaceae</taxon>
        <taxon>Corynebacterium</taxon>
    </lineage>
</organism>